<dbReference type="Proteomes" id="UP000014996">
    <property type="component" value="Segment"/>
</dbReference>
<accession>S4TP42</accession>
<evidence type="ECO:0000256" key="1">
    <source>
        <dbReference type="SAM" id="Coils"/>
    </source>
</evidence>
<keyword evidence="1" id="KW-0175">Coiled coil</keyword>
<evidence type="ECO:0000313" key="2">
    <source>
        <dbReference type="EMBL" id="AGF88396.1"/>
    </source>
</evidence>
<keyword evidence="3" id="KW-1185">Reference proteome</keyword>
<dbReference type="EMBL" id="KC139520">
    <property type="protein sequence ID" value="AGF88396.1"/>
    <property type="molecule type" value="Genomic_DNA"/>
</dbReference>
<protein>
    <submittedName>
        <fullName evidence="2">Uncharacterized protein</fullName>
    </submittedName>
</protein>
<gene>
    <name evidence="2" type="ORF">SP076_00325</name>
</gene>
<reference evidence="2 3" key="1">
    <citation type="journal article" date="2013" name="BMC Genomics">
        <title>Genomic characterization provides new insight into Salmonella phage diversity.</title>
        <authorList>
            <person name="Moreno Switt A.I."/>
            <person name="Orsi R.H."/>
            <person name="den Bakker H.C."/>
            <person name="Vongkamjan K."/>
            <person name="Altier C."/>
            <person name="Wiedmann M."/>
        </authorList>
    </citation>
    <scope>NUCLEOTIDE SEQUENCE [LARGE SCALE GENOMIC DNA]</scope>
</reference>
<dbReference type="KEGG" id="vg:16254584"/>
<evidence type="ECO:0000313" key="3">
    <source>
        <dbReference type="Proteomes" id="UP000014996"/>
    </source>
</evidence>
<dbReference type="RefSeq" id="YP_008240214.1">
    <property type="nucleotide sequence ID" value="NC_021782.1"/>
</dbReference>
<name>S4TP42_9CAUD</name>
<organism evidence="2 3">
    <name type="scientific">Salmonella phage FSL SP-076</name>
    <dbReference type="NCBI Taxonomy" id="1173762"/>
    <lineage>
        <taxon>Viruses</taxon>
        <taxon>Duplodnaviria</taxon>
        <taxon>Heunggongvirae</taxon>
        <taxon>Uroviricota</taxon>
        <taxon>Caudoviricetes</taxon>
        <taxon>Schitoviridae</taxon>
        <taxon>Humphriesvirinae</taxon>
        <taxon>Ithacavirus</taxon>
        <taxon>Ithacavirus SP076</taxon>
    </lineage>
</organism>
<dbReference type="OrthoDB" id="30372at10239"/>
<feature type="coiled-coil region" evidence="1">
    <location>
        <begin position="100"/>
        <end position="182"/>
    </location>
</feature>
<proteinExistence type="predicted"/>
<dbReference type="GeneID" id="16254584"/>
<sequence>MSEVKKVITVSDRSTKALVVAIAGLGKIATDLQGLGDITVKLADDIEYKQSQLDNLDSEFENKFRESAAQLRLRVLEDEEGVLLNMLQQRGLAHVTTYALNELQDKLVEATSDNSEALAKAEQDGYRKGAAQFEQKLKDADANHRIAMAELTAKSNAKDDKIALLESQLEDARKQITAERETRLAVAQAESARQGVVVNTGK</sequence>